<comment type="catalytic activity">
    <reaction evidence="1">
        <text>Random endo-hydrolysis of N-acetyl-beta-D-glucosaminide (1-&gt;4)-beta-linkages in chitin and chitodextrins.</text>
        <dbReference type="EC" id="3.2.1.14"/>
    </reaction>
</comment>
<dbReference type="AlphaFoldDB" id="A0AA47KK34"/>
<dbReference type="InterPro" id="IPR029070">
    <property type="entry name" value="Chitinase_insertion_sf"/>
</dbReference>
<evidence type="ECO:0000256" key="3">
    <source>
        <dbReference type="ARBA" id="ARBA00012729"/>
    </source>
</evidence>
<evidence type="ECO:0000256" key="7">
    <source>
        <dbReference type="ARBA" id="ARBA00023295"/>
    </source>
</evidence>
<dbReference type="SUPFAM" id="SSF81296">
    <property type="entry name" value="E set domains"/>
    <property type="match status" value="1"/>
</dbReference>
<dbReference type="RefSeq" id="WP_269578892.1">
    <property type="nucleotide sequence ID" value="NZ_CP114588.1"/>
</dbReference>
<evidence type="ECO:0000256" key="11">
    <source>
        <dbReference type="SAM" id="SignalP"/>
    </source>
</evidence>
<evidence type="ECO:0000313" key="14">
    <source>
        <dbReference type="Proteomes" id="UP001164748"/>
    </source>
</evidence>
<dbReference type="InterPro" id="IPR001223">
    <property type="entry name" value="Glyco_hydro18_cat"/>
</dbReference>
<dbReference type="SUPFAM" id="SSF51055">
    <property type="entry name" value="Carbohydrate binding domain"/>
    <property type="match status" value="2"/>
</dbReference>
<sequence>MKPMTLLSLAIAGALGASHAVAAPSTPSLDWKPQNYSFVEVDEYGRGSYKDLVQRVDEVQIEIKWNAWSGDGGDSYKVYFDDQVVNQGTLPAGTKSGIVTFPYDKGGRHQLKLALCEGGVDGQCATSAAKPIVIADTDGVHLDPLPMNVDPNNNDYPKQPDTVVGAYFVEWGIYGRNFDVSQVPAGNLTHILYGFVPICGPNESLGDIENGNSLRALELACQGSKDYEVVIHDPWAAIQKKLPGTPAKDPIGGTYAQMMALKQRYPDLKILPSVGGWTLSDPFYDFTDKANRDVFVASMKEFLQTWKFYDGVDIDWEYPGGGGANPDLGNPDKDSQAYAALMRELRAMLDELEADTGREYQLTSAVGAGYDKIANVDYSASAPYMDYIFAMTYDFFGAWNNVTGHQTAIYCGSHMSADECDGTGVDDNGEPRKGPAYTLDNGVQLLLESGVPPEKMVIGTAMYGRGWEGVFPANATDPSNPMTAPGNGPIKGSTADGIWEAGVIDYKGVVKSMLGSAGNGINGFQPGYDEQAEAAYVWNPDNGKLVTYDNQRSVKAKGQYVRNHNFAGLFAWEIDADNGDILNAMHEGLAQDGQPPVNSAPTVTLAQQSYTLAPGSSLTIAANGRDRDGDALTYRWQGDTALTLTNSDTDSVTVTAPDVSTSTDYSLSVTVSDGQANAEANATIKVVVPGENQAPTVAPIAPVSLKSGEQTRVTVEANDPDGDTLSYTYRASGDLAVAGTGDQVTLTAPTVTENRDYVVTVEVNDGDKTTQAQFTVTVTPASGLPTWDENTVYVGGDRVLYQGVEYRAKWWTKGQRPDQGGPWERVGDSQANQSSEWQATVAYSGGDEVEYNNQRYQAKWWTQGEKPGSATVWQLL</sequence>
<dbReference type="InterPro" id="IPR050314">
    <property type="entry name" value="Glycosyl_Hydrlase_18"/>
</dbReference>
<evidence type="ECO:0000256" key="9">
    <source>
        <dbReference type="RuleBase" id="RU000489"/>
    </source>
</evidence>
<keyword evidence="8" id="KW-0624">Polysaccharide degradation</keyword>
<dbReference type="SUPFAM" id="SSF51445">
    <property type="entry name" value="(Trans)glycosidases"/>
    <property type="match status" value="1"/>
</dbReference>
<keyword evidence="5" id="KW-0146">Chitin degradation</keyword>
<dbReference type="Gene3D" id="3.20.20.80">
    <property type="entry name" value="Glycosidases"/>
    <property type="match status" value="1"/>
</dbReference>
<comment type="similarity">
    <text evidence="2">Belongs to the glycosyl hydrolase 18 family. Chitinase class II subfamily.</text>
</comment>
<feature type="chain" id="PRO_5041308242" description="chitinase" evidence="11">
    <location>
        <begin position="23"/>
        <end position="876"/>
    </location>
</feature>
<evidence type="ECO:0000256" key="6">
    <source>
        <dbReference type="ARBA" id="ARBA00023277"/>
    </source>
</evidence>
<name>A0AA47KK34_9GAMM</name>
<dbReference type="InterPro" id="IPR011583">
    <property type="entry name" value="Chitinase_II/V-like_cat"/>
</dbReference>
<dbReference type="Pfam" id="PF00704">
    <property type="entry name" value="Glyco_hydro_18"/>
    <property type="match status" value="1"/>
</dbReference>
<dbReference type="PANTHER" id="PTHR11177">
    <property type="entry name" value="CHITINASE"/>
    <property type="match status" value="1"/>
</dbReference>
<dbReference type="GO" id="GO:0000272">
    <property type="term" value="P:polysaccharide catabolic process"/>
    <property type="evidence" value="ECO:0007669"/>
    <property type="project" value="UniProtKB-KW"/>
</dbReference>
<dbReference type="InterPro" id="IPR017853">
    <property type="entry name" value="GH"/>
</dbReference>
<dbReference type="InterPro" id="IPR013783">
    <property type="entry name" value="Ig-like_fold"/>
</dbReference>
<dbReference type="EMBL" id="CP114588">
    <property type="protein sequence ID" value="WBA08436.1"/>
    <property type="molecule type" value="Genomic_DNA"/>
</dbReference>
<dbReference type="CDD" id="cd12215">
    <property type="entry name" value="ChiC_BD"/>
    <property type="match status" value="2"/>
</dbReference>
<dbReference type="InterPro" id="IPR003610">
    <property type="entry name" value="CBM5/12"/>
</dbReference>
<dbReference type="PANTHER" id="PTHR11177:SF317">
    <property type="entry name" value="CHITINASE 12-RELATED"/>
    <property type="match status" value="1"/>
</dbReference>
<evidence type="ECO:0000256" key="8">
    <source>
        <dbReference type="ARBA" id="ARBA00023326"/>
    </source>
</evidence>
<evidence type="ECO:0000259" key="12">
    <source>
        <dbReference type="PROSITE" id="PS51910"/>
    </source>
</evidence>
<dbReference type="GO" id="GO:0030246">
    <property type="term" value="F:carbohydrate binding"/>
    <property type="evidence" value="ECO:0007669"/>
    <property type="project" value="InterPro"/>
</dbReference>
<organism evidence="13 14">
    <name type="scientific">Salinivibrio kushneri</name>
    <dbReference type="NCBI Taxonomy" id="1908198"/>
    <lineage>
        <taxon>Bacteria</taxon>
        <taxon>Pseudomonadati</taxon>
        <taxon>Pseudomonadota</taxon>
        <taxon>Gammaproteobacteria</taxon>
        <taxon>Vibrionales</taxon>
        <taxon>Vibrionaceae</taxon>
        <taxon>Salinivibrio</taxon>
    </lineage>
</organism>
<dbReference type="InterPro" id="IPR036573">
    <property type="entry name" value="CBM_sf_5/12"/>
</dbReference>
<dbReference type="SUPFAM" id="SSF54556">
    <property type="entry name" value="Chitinase insertion domain"/>
    <property type="match status" value="1"/>
</dbReference>
<dbReference type="InterPro" id="IPR014756">
    <property type="entry name" value="Ig_E-set"/>
</dbReference>
<dbReference type="InterPro" id="IPR013540">
    <property type="entry name" value="ChitinaseA_N"/>
</dbReference>
<reference evidence="13" key="1">
    <citation type="submission" date="2022-09" db="EMBL/GenBank/DDBJ databases">
        <authorList>
            <person name="Li Z.-J."/>
        </authorList>
    </citation>
    <scope>NUCLEOTIDE SEQUENCE</scope>
    <source>
        <strain evidence="13">TGB11</strain>
    </source>
</reference>
<keyword evidence="4 9" id="KW-0378">Hydrolase</keyword>
<evidence type="ECO:0000313" key="13">
    <source>
        <dbReference type="EMBL" id="WBA08436.1"/>
    </source>
</evidence>
<dbReference type="GO" id="GO:0008843">
    <property type="term" value="F:endochitinase activity"/>
    <property type="evidence" value="ECO:0007669"/>
    <property type="project" value="UniProtKB-EC"/>
</dbReference>
<evidence type="ECO:0000256" key="1">
    <source>
        <dbReference type="ARBA" id="ARBA00000822"/>
    </source>
</evidence>
<evidence type="ECO:0000256" key="2">
    <source>
        <dbReference type="ARBA" id="ARBA00009121"/>
    </source>
</evidence>
<dbReference type="Gene3D" id="2.10.10.20">
    <property type="entry name" value="Carbohydrate-binding module superfamily 5/12"/>
    <property type="match status" value="2"/>
</dbReference>
<dbReference type="InterPro" id="IPR001579">
    <property type="entry name" value="Glyco_hydro_18_chit_AS"/>
</dbReference>
<dbReference type="CDD" id="cd02848">
    <property type="entry name" value="E_set_Chitinase_N"/>
    <property type="match status" value="1"/>
</dbReference>
<dbReference type="GO" id="GO:0006032">
    <property type="term" value="P:chitin catabolic process"/>
    <property type="evidence" value="ECO:0007669"/>
    <property type="project" value="UniProtKB-KW"/>
</dbReference>
<dbReference type="Gene3D" id="2.60.40.10">
    <property type="entry name" value="Immunoglobulins"/>
    <property type="match status" value="3"/>
</dbReference>
<dbReference type="GO" id="GO:0005576">
    <property type="term" value="C:extracellular region"/>
    <property type="evidence" value="ECO:0007669"/>
    <property type="project" value="InterPro"/>
</dbReference>
<dbReference type="Pfam" id="PF02839">
    <property type="entry name" value="CBM_5_12"/>
    <property type="match status" value="2"/>
</dbReference>
<dbReference type="PROSITE" id="PS51910">
    <property type="entry name" value="GH18_2"/>
    <property type="match status" value="1"/>
</dbReference>
<feature type="signal peptide" evidence="11">
    <location>
        <begin position="1"/>
        <end position="22"/>
    </location>
</feature>
<accession>A0AA47KK34</accession>
<dbReference type="CDD" id="cd06548">
    <property type="entry name" value="GH18_chitinase"/>
    <property type="match status" value="1"/>
</dbReference>
<keyword evidence="6" id="KW-0119">Carbohydrate metabolism</keyword>
<proteinExistence type="inferred from homology"/>
<dbReference type="Pfam" id="PF22352">
    <property type="entry name" value="K319L-like_PKD"/>
    <property type="match status" value="1"/>
</dbReference>
<feature type="domain" description="GH18" evidence="12">
    <location>
        <begin position="162"/>
        <end position="592"/>
    </location>
</feature>
<protein>
    <recommendedName>
        <fullName evidence="3">chitinase</fullName>
        <ecNumber evidence="3">3.2.1.14</ecNumber>
    </recommendedName>
</protein>
<keyword evidence="7 9" id="KW-0326">Glycosidase</keyword>
<keyword evidence="11" id="KW-0732">Signal</keyword>
<dbReference type="EC" id="3.2.1.14" evidence="3"/>
<gene>
    <name evidence="13" type="ORF">N8M53_11580</name>
</gene>
<dbReference type="GO" id="GO:0008061">
    <property type="term" value="F:chitin binding"/>
    <property type="evidence" value="ECO:0007669"/>
    <property type="project" value="InterPro"/>
</dbReference>
<evidence type="ECO:0000256" key="10">
    <source>
        <dbReference type="SAM" id="MobiDB-lite"/>
    </source>
</evidence>
<dbReference type="SMART" id="SM00495">
    <property type="entry name" value="ChtBD3"/>
    <property type="match status" value="2"/>
</dbReference>
<dbReference type="Pfam" id="PF08329">
    <property type="entry name" value="ChitinaseA_N"/>
    <property type="match status" value="1"/>
</dbReference>
<feature type="region of interest" description="Disordered" evidence="10">
    <location>
        <begin position="813"/>
        <end position="835"/>
    </location>
</feature>
<evidence type="ECO:0000256" key="5">
    <source>
        <dbReference type="ARBA" id="ARBA00023024"/>
    </source>
</evidence>
<dbReference type="Gene3D" id="3.10.50.10">
    <property type="match status" value="1"/>
</dbReference>
<dbReference type="SMART" id="SM00636">
    <property type="entry name" value="Glyco_18"/>
    <property type="match status" value="1"/>
</dbReference>
<dbReference type="PROSITE" id="PS01095">
    <property type="entry name" value="GH18_1"/>
    <property type="match status" value="1"/>
</dbReference>
<dbReference type="Proteomes" id="UP001164748">
    <property type="component" value="Chromosome"/>
</dbReference>
<evidence type="ECO:0000256" key="4">
    <source>
        <dbReference type="ARBA" id="ARBA00022801"/>
    </source>
</evidence>